<dbReference type="RefSeq" id="WP_015522098.1">
    <property type="nucleotide sequence ID" value="NC_021012.1"/>
</dbReference>
<dbReference type="EMBL" id="FP929050">
    <property type="protein sequence ID" value="CBL13875.1"/>
    <property type="molecule type" value="Genomic_DNA"/>
</dbReference>
<evidence type="ECO:0000256" key="1">
    <source>
        <dbReference type="SAM" id="Coils"/>
    </source>
</evidence>
<dbReference type="KEGG" id="rix:RO1_36240"/>
<dbReference type="HOGENOM" id="CLU_1577333_0_0_9"/>
<organism evidence="2 3">
    <name type="scientific">Roseburia intestinalis XB6B4</name>
    <dbReference type="NCBI Taxonomy" id="718255"/>
    <lineage>
        <taxon>Bacteria</taxon>
        <taxon>Bacillati</taxon>
        <taxon>Bacillota</taxon>
        <taxon>Clostridia</taxon>
        <taxon>Lachnospirales</taxon>
        <taxon>Lachnospiraceae</taxon>
        <taxon>Roseburia</taxon>
    </lineage>
</organism>
<evidence type="ECO:0000313" key="2">
    <source>
        <dbReference type="EMBL" id="CBL13875.1"/>
    </source>
</evidence>
<dbReference type="Proteomes" id="UP000008953">
    <property type="component" value="Chromosome"/>
</dbReference>
<gene>
    <name evidence="2" type="ORF">RO1_36240</name>
</gene>
<protein>
    <submittedName>
        <fullName evidence="2">Uncharacterized protein</fullName>
    </submittedName>
</protein>
<sequence length="169" mass="19861">MRDEEFNEIMPVENGKLQEKKQGELDENAIQAMKMIVGLSQEVSRANAEKYRAQAEITIAEIEKNKQNESEEIAGYYRIRMQQGADVGKIIAENQKRIQEWMEKSTEAQSEEERAHYRWMIEEERINLNDILGHYADEVSKEQNTRIENSKPRNKGLFGFLKRNKRVNL</sequence>
<accession>D4L2N5</accession>
<reference evidence="2 3" key="2">
    <citation type="submission" date="2010-03" db="EMBL/GenBank/DDBJ databases">
        <authorList>
            <person name="Pajon A."/>
        </authorList>
    </citation>
    <scope>NUCLEOTIDE SEQUENCE [LARGE SCALE GENOMIC DNA]</scope>
    <source>
        <strain evidence="2 3">XB6B4</strain>
    </source>
</reference>
<proteinExistence type="predicted"/>
<dbReference type="AlphaFoldDB" id="D4L2N5"/>
<name>D4L2N5_9FIRM</name>
<evidence type="ECO:0000313" key="3">
    <source>
        <dbReference type="Proteomes" id="UP000008953"/>
    </source>
</evidence>
<feature type="coiled-coil region" evidence="1">
    <location>
        <begin position="45"/>
        <end position="111"/>
    </location>
</feature>
<keyword evidence="1" id="KW-0175">Coiled coil</keyword>
<dbReference type="PATRIC" id="fig|718255.3.peg.994"/>
<reference evidence="2 3" key="1">
    <citation type="submission" date="2010-03" db="EMBL/GenBank/DDBJ databases">
        <title>The genome sequence of Roseburia intestinalis XB6B4.</title>
        <authorList>
            <consortium name="metaHIT consortium -- http://www.metahit.eu/"/>
            <person name="Pajon A."/>
            <person name="Turner K."/>
            <person name="Parkhill J."/>
            <person name="Bernalier A."/>
        </authorList>
    </citation>
    <scope>NUCLEOTIDE SEQUENCE [LARGE SCALE GENOMIC DNA]</scope>
    <source>
        <strain evidence="2 3">XB6B4</strain>
    </source>
</reference>